<dbReference type="Proteomes" id="UP000605201">
    <property type="component" value="Unassembled WGS sequence"/>
</dbReference>
<proteinExistence type="predicted"/>
<evidence type="ECO:0000313" key="1">
    <source>
        <dbReference type="EMBL" id="MBC8433186.1"/>
    </source>
</evidence>
<dbReference type="EMBL" id="JACNIG010000279">
    <property type="protein sequence ID" value="MBC8433186.1"/>
    <property type="molecule type" value="Genomic_DNA"/>
</dbReference>
<sequence>MTDNAGVTTHKIKWCDLRCEYAGFAKLDALDGSCRTFQSLWCEKLKKHVTKNAPCEDAFGERRPTTGL</sequence>
<gene>
    <name evidence="1" type="ORF">H8D96_14855</name>
</gene>
<protein>
    <submittedName>
        <fullName evidence="1">Uncharacterized protein</fullName>
    </submittedName>
</protein>
<comment type="caution">
    <text evidence="1">The sequence shown here is derived from an EMBL/GenBank/DDBJ whole genome shotgun (WGS) entry which is preliminary data.</text>
</comment>
<evidence type="ECO:0000313" key="2">
    <source>
        <dbReference type="Proteomes" id="UP000605201"/>
    </source>
</evidence>
<dbReference type="AlphaFoldDB" id="A0A8J6NSX6"/>
<organism evidence="1 2">
    <name type="scientific">Candidatus Desulfatibia vada</name>
    <dbReference type="NCBI Taxonomy" id="2841696"/>
    <lineage>
        <taxon>Bacteria</taxon>
        <taxon>Pseudomonadati</taxon>
        <taxon>Thermodesulfobacteriota</taxon>
        <taxon>Desulfobacteria</taxon>
        <taxon>Desulfobacterales</taxon>
        <taxon>Desulfobacterales incertae sedis</taxon>
        <taxon>Candidatus Desulfatibia</taxon>
    </lineage>
</organism>
<reference evidence="1 2" key="1">
    <citation type="submission" date="2020-08" db="EMBL/GenBank/DDBJ databases">
        <title>Bridging the membrane lipid divide: bacteria of the FCB group superphylum have the potential to synthesize archaeal ether lipids.</title>
        <authorList>
            <person name="Villanueva L."/>
            <person name="Von Meijenfeldt F.A.B."/>
            <person name="Westbye A.B."/>
            <person name="Yadav S."/>
            <person name="Hopmans E.C."/>
            <person name="Dutilh B.E."/>
            <person name="Sinninghe Damste J.S."/>
        </authorList>
    </citation>
    <scope>NUCLEOTIDE SEQUENCE [LARGE SCALE GENOMIC DNA]</scope>
    <source>
        <strain evidence="1">NIOZ-UU17</strain>
    </source>
</reference>
<name>A0A8J6NSX6_9BACT</name>
<accession>A0A8J6NSX6</accession>